<organism evidence="9 10">
    <name type="scientific">Enhygromyxa salina</name>
    <dbReference type="NCBI Taxonomy" id="215803"/>
    <lineage>
        <taxon>Bacteria</taxon>
        <taxon>Pseudomonadati</taxon>
        <taxon>Myxococcota</taxon>
        <taxon>Polyangia</taxon>
        <taxon>Nannocystales</taxon>
        <taxon>Nannocystaceae</taxon>
        <taxon>Enhygromyxa</taxon>
    </lineage>
</organism>
<keyword evidence="3 9" id="KW-0418">Kinase</keyword>
<feature type="binding site" evidence="5">
    <location>
        <position position="28"/>
    </location>
    <ligand>
        <name>ATP</name>
        <dbReference type="ChEBI" id="CHEBI:30616"/>
    </ligand>
</feature>
<dbReference type="Gene3D" id="3.30.200.20">
    <property type="entry name" value="Phosphorylase Kinase, domain 1"/>
    <property type="match status" value="1"/>
</dbReference>
<dbReference type="SUPFAM" id="SSF56112">
    <property type="entry name" value="Protein kinase-like (PK-like)"/>
    <property type="match status" value="1"/>
</dbReference>
<dbReference type="Pfam" id="PF00069">
    <property type="entry name" value="Pkinase"/>
    <property type="match status" value="1"/>
</dbReference>
<reference evidence="9 10" key="1">
    <citation type="submission" date="2014-12" db="EMBL/GenBank/DDBJ databases">
        <title>Genome assembly of Enhygromyxa salina DSM 15201.</title>
        <authorList>
            <person name="Sharma G."/>
            <person name="Subramanian S."/>
        </authorList>
    </citation>
    <scope>NUCLEOTIDE SEQUENCE [LARGE SCALE GENOMIC DNA]</scope>
    <source>
        <strain evidence="9 10">DSM 15201</strain>
    </source>
</reference>
<keyword evidence="7" id="KW-0812">Transmembrane</keyword>
<keyword evidence="7" id="KW-0472">Membrane</keyword>
<dbReference type="Proteomes" id="UP000031599">
    <property type="component" value="Unassembled WGS sequence"/>
</dbReference>
<sequence>MLGRGGMGQVWGGVRLGREDMVMPCAIKVLHPALAQTEDERQRFFNEARIAAQLDHGRIVKVTDTSEVQGSPCLVMEWVDGVNLREFIDKAGVRLELDVCLYIVGEILSALDYAHERTVAGADAGVIHYDVTPGNILISSSGEVKLTDFGIARFSATAEGTLSRSVGTPRYMSAEQLSGRARRETDIYSLGVVLHELLAGARYLEGCDRQQFQTLVLDGYVPELDRPHTPGWVEQLRRRMLANEPGDRPRACDALSLILHKTAHYHLASQQLRDLYRRAIGERRSGLTELLDTDDVPAAYRRLCGERAPTPTPGHRPPVSGHSRPDTRTGSPSFEAPITATEVLASSLPEAIPGAASIGAPAEQPTEAGGRAMPWVIGGLFAAMLLFLGAAVGVLAASTREGAEAIENPATVQVAGVEPRAQAGDTGSPERVVATPGAAAASEPAPTPERAATPEPEPAPEPDVAPEPEPEPDVAPEPEPEPEPEADVEPEPKPKPVKKQARKVAVTFVITGVATATLQIGSRSLAYNRVAVTELRPGAYPVRWRESDDKPWREAGVMKLAEPKVDAYYEVQVGTTSVRVVLREKGSAK</sequence>
<dbReference type="PANTHER" id="PTHR43289">
    <property type="entry name" value="MITOGEN-ACTIVATED PROTEIN KINASE KINASE KINASE 20-RELATED"/>
    <property type="match status" value="1"/>
</dbReference>
<evidence type="ECO:0000256" key="2">
    <source>
        <dbReference type="ARBA" id="ARBA00022741"/>
    </source>
</evidence>
<feature type="transmembrane region" description="Helical" evidence="7">
    <location>
        <begin position="375"/>
        <end position="397"/>
    </location>
</feature>
<dbReference type="PROSITE" id="PS00109">
    <property type="entry name" value="PROTEIN_KINASE_TYR"/>
    <property type="match status" value="1"/>
</dbReference>
<keyword evidence="2 5" id="KW-0547">Nucleotide-binding</keyword>
<dbReference type="PROSITE" id="PS50011">
    <property type="entry name" value="PROTEIN_KINASE_DOM"/>
    <property type="match status" value="1"/>
</dbReference>
<evidence type="ECO:0000259" key="8">
    <source>
        <dbReference type="PROSITE" id="PS50011"/>
    </source>
</evidence>
<evidence type="ECO:0000313" key="9">
    <source>
        <dbReference type="EMBL" id="KIG16983.1"/>
    </source>
</evidence>
<comment type="caution">
    <text evidence="9">The sequence shown here is derived from an EMBL/GenBank/DDBJ whole genome shotgun (WGS) entry which is preliminary data.</text>
</comment>
<gene>
    <name evidence="9" type="ORF">DB30_03580</name>
</gene>
<accession>A0A0C2A0Q1</accession>
<evidence type="ECO:0000256" key="5">
    <source>
        <dbReference type="PROSITE-ProRule" id="PRU10141"/>
    </source>
</evidence>
<dbReference type="PROSITE" id="PS00107">
    <property type="entry name" value="PROTEIN_KINASE_ATP"/>
    <property type="match status" value="1"/>
</dbReference>
<dbReference type="PANTHER" id="PTHR43289:SF6">
    <property type="entry name" value="SERINE_THREONINE-PROTEIN KINASE NEKL-3"/>
    <property type="match status" value="1"/>
</dbReference>
<dbReference type="InterPro" id="IPR000719">
    <property type="entry name" value="Prot_kinase_dom"/>
</dbReference>
<dbReference type="CDD" id="cd14014">
    <property type="entry name" value="STKc_PknB_like"/>
    <property type="match status" value="1"/>
</dbReference>
<feature type="domain" description="Protein kinase" evidence="8">
    <location>
        <begin position="1"/>
        <end position="267"/>
    </location>
</feature>
<keyword evidence="1" id="KW-0808">Transferase</keyword>
<name>A0A0C2A0Q1_9BACT</name>
<dbReference type="Gene3D" id="1.10.510.10">
    <property type="entry name" value="Transferase(Phosphotransferase) domain 1"/>
    <property type="match status" value="1"/>
</dbReference>
<dbReference type="InterPro" id="IPR017441">
    <property type="entry name" value="Protein_kinase_ATP_BS"/>
</dbReference>
<dbReference type="GO" id="GO:0004674">
    <property type="term" value="F:protein serine/threonine kinase activity"/>
    <property type="evidence" value="ECO:0007669"/>
    <property type="project" value="TreeGrafter"/>
</dbReference>
<dbReference type="InterPro" id="IPR011009">
    <property type="entry name" value="Kinase-like_dom_sf"/>
</dbReference>
<evidence type="ECO:0000256" key="6">
    <source>
        <dbReference type="SAM" id="MobiDB-lite"/>
    </source>
</evidence>
<dbReference type="EMBL" id="JMCC02000029">
    <property type="protein sequence ID" value="KIG16983.1"/>
    <property type="molecule type" value="Genomic_DNA"/>
</dbReference>
<dbReference type="InterPro" id="IPR008266">
    <property type="entry name" value="Tyr_kinase_AS"/>
</dbReference>
<evidence type="ECO:0000256" key="4">
    <source>
        <dbReference type="ARBA" id="ARBA00022840"/>
    </source>
</evidence>
<feature type="compositionally biased region" description="Acidic residues" evidence="6">
    <location>
        <begin position="458"/>
        <end position="489"/>
    </location>
</feature>
<feature type="compositionally biased region" description="Low complexity" evidence="6">
    <location>
        <begin position="432"/>
        <end position="454"/>
    </location>
</feature>
<evidence type="ECO:0000313" key="10">
    <source>
        <dbReference type="Proteomes" id="UP000031599"/>
    </source>
</evidence>
<proteinExistence type="predicted"/>
<dbReference type="GO" id="GO:0005524">
    <property type="term" value="F:ATP binding"/>
    <property type="evidence" value="ECO:0007669"/>
    <property type="project" value="UniProtKB-UniRule"/>
</dbReference>
<keyword evidence="7" id="KW-1133">Transmembrane helix</keyword>
<keyword evidence="4 5" id="KW-0067">ATP-binding</keyword>
<protein>
    <submittedName>
        <fullName evidence="9">Protein kinase</fullName>
    </submittedName>
</protein>
<feature type="region of interest" description="Disordered" evidence="6">
    <location>
        <begin position="416"/>
        <end position="501"/>
    </location>
</feature>
<evidence type="ECO:0000256" key="1">
    <source>
        <dbReference type="ARBA" id="ARBA00022679"/>
    </source>
</evidence>
<evidence type="ECO:0000256" key="7">
    <source>
        <dbReference type="SAM" id="Phobius"/>
    </source>
</evidence>
<evidence type="ECO:0000256" key="3">
    <source>
        <dbReference type="ARBA" id="ARBA00022777"/>
    </source>
</evidence>
<dbReference type="AlphaFoldDB" id="A0A0C2A0Q1"/>
<feature type="region of interest" description="Disordered" evidence="6">
    <location>
        <begin position="305"/>
        <end position="334"/>
    </location>
</feature>